<evidence type="ECO:0000313" key="2">
    <source>
        <dbReference type="EnsemblPlants" id="PGSC0003DMT400095534"/>
    </source>
</evidence>
<protein>
    <recommendedName>
        <fullName evidence="4">Polyprotein protein</fullName>
    </recommendedName>
</protein>
<reference evidence="3" key="1">
    <citation type="journal article" date="2011" name="Nature">
        <title>Genome sequence and analysis of the tuber crop potato.</title>
        <authorList>
            <consortium name="The Potato Genome Sequencing Consortium"/>
        </authorList>
    </citation>
    <scope>NUCLEOTIDE SEQUENCE [LARGE SCALE GENOMIC DNA]</scope>
    <source>
        <strain evidence="3">cv. DM1-3 516 R44</strain>
    </source>
</reference>
<sequence>MRKVLRSAGWRAKYLVGESLNLSETSEVTALKAEIAGLRKDVNYLKSTDFTSVIERADDKDVPVTTGDVQGDGAAQAESDAETDEELIAAQVEKIRVSHDTNIFRDLQDLVEIVTSAADLSGSGTTFLNETTPGTDAPIDRETA</sequence>
<reference evidence="2" key="2">
    <citation type="submission" date="2015-06" db="UniProtKB">
        <authorList>
            <consortium name="EnsemblPlants"/>
        </authorList>
    </citation>
    <scope>IDENTIFICATION</scope>
    <source>
        <strain evidence="2">DM1-3 516 R44</strain>
    </source>
</reference>
<feature type="region of interest" description="Disordered" evidence="1">
    <location>
        <begin position="61"/>
        <end position="82"/>
    </location>
</feature>
<keyword evidence="3" id="KW-1185">Reference proteome</keyword>
<accession>M1DWI8</accession>
<dbReference type="HOGENOM" id="CLU_029307_11_0_1"/>
<dbReference type="AlphaFoldDB" id="M1DWI8"/>
<dbReference type="PaxDb" id="4113-PGSC0003DMT400095534"/>
<dbReference type="Gramene" id="PGSC0003DMT400095534">
    <property type="protein sequence ID" value="PGSC0003DMT400095534"/>
    <property type="gene ID" value="PGSC0003DMG400045105"/>
</dbReference>
<name>M1DWI8_SOLTU</name>
<feature type="compositionally biased region" description="Polar residues" evidence="1">
    <location>
        <begin position="125"/>
        <end position="134"/>
    </location>
</feature>
<proteinExistence type="predicted"/>
<evidence type="ECO:0000313" key="3">
    <source>
        <dbReference type="Proteomes" id="UP000011115"/>
    </source>
</evidence>
<evidence type="ECO:0008006" key="4">
    <source>
        <dbReference type="Google" id="ProtNLM"/>
    </source>
</evidence>
<dbReference type="EnsemblPlants" id="PGSC0003DMT400095534">
    <property type="protein sequence ID" value="PGSC0003DMT400095534"/>
    <property type="gene ID" value="PGSC0003DMG400045105"/>
</dbReference>
<organism evidence="2 3">
    <name type="scientific">Solanum tuberosum</name>
    <name type="common">Potato</name>
    <dbReference type="NCBI Taxonomy" id="4113"/>
    <lineage>
        <taxon>Eukaryota</taxon>
        <taxon>Viridiplantae</taxon>
        <taxon>Streptophyta</taxon>
        <taxon>Embryophyta</taxon>
        <taxon>Tracheophyta</taxon>
        <taxon>Spermatophyta</taxon>
        <taxon>Magnoliopsida</taxon>
        <taxon>eudicotyledons</taxon>
        <taxon>Gunneridae</taxon>
        <taxon>Pentapetalae</taxon>
        <taxon>asterids</taxon>
        <taxon>lamiids</taxon>
        <taxon>Solanales</taxon>
        <taxon>Solanaceae</taxon>
        <taxon>Solanoideae</taxon>
        <taxon>Solaneae</taxon>
        <taxon>Solanum</taxon>
    </lineage>
</organism>
<dbReference type="Proteomes" id="UP000011115">
    <property type="component" value="Unassembled WGS sequence"/>
</dbReference>
<dbReference type="InParanoid" id="M1DWI8"/>
<evidence type="ECO:0000256" key="1">
    <source>
        <dbReference type="SAM" id="MobiDB-lite"/>
    </source>
</evidence>
<feature type="region of interest" description="Disordered" evidence="1">
    <location>
        <begin position="125"/>
        <end position="144"/>
    </location>
</feature>